<evidence type="ECO:0000259" key="4">
    <source>
        <dbReference type="PROSITE" id="PS50995"/>
    </source>
</evidence>
<keyword evidence="1" id="KW-0805">Transcription regulation</keyword>
<dbReference type="RefSeq" id="WP_104266102.1">
    <property type="nucleotide sequence ID" value="NZ_CP028130.1"/>
</dbReference>
<protein>
    <submittedName>
        <fullName evidence="5">MarR family transcriptional regulator</fullName>
    </submittedName>
</protein>
<evidence type="ECO:0000313" key="6">
    <source>
        <dbReference type="Proteomes" id="UP000283946"/>
    </source>
</evidence>
<name>A0AAD1EN48_9MICO</name>
<dbReference type="InterPro" id="IPR036390">
    <property type="entry name" value="WH_DNA-bd_sf"/>
</dbReference>
<dbReference type="SMART" id="SM00347">
    <property type="entry name" value="HTH_MARR"/>
    <property type="match status" value="1"/>
</dbReference>
<dbReference type="KEGG" id="ria:C7V51_14170"/>
<gene>
    <name evidence="5" type="ORF">C7V51_14170</name>
</gene>
<dbReference type="PANTHER" id="PTHR42756">
    <property type="entry name" value="TRANSCRIPTIONAL REGULATOR, MARR"/>
    <property type="match status" value="1"/>
</dbReference>
<dbReference type="InterPro" id="IPR000835">
    <property type="entry name" value="HTH_MarR-typ"/>
</dbReference>
<keyword evidence="3" id="KW-0804">Transcription</keyword>
<feature type="domain" description="HTH marR-type" evidence="4">
    <location>
        <begin position="14"/>
        <end position="146"/>
    </location>
</feature>
<evidence type="ECO:0000313" key="5">
    <source>
        <dbReference type="EMBL" id="AZZ56892.1"/>
    </source>
</evidence>
<dbReference type="GO" id="GO:0003700">
    <property type="term" value="F:DNA-binding transcription factor activity"/>
    <property type="evidence" value="ECO:0007669"/>
    <property type="project" value="InterPro"/>
</dbReference>
<dbReference type="InterPro" id="IPR036388">
    <property type="entry name" value="WH-like_DNA-bd_sf"/>
</dbReference>
<dbReference type="AlphaFoldDB" id="A0AAD1EN48"/>
<accession>A0AAD1EN48</accession>
<reference evidence="5 6" key="1">
    <citation type="submission" date="2018-03" db="EMBL/GenBank/DDBJ databases">
        <title>Bacteriophage NCPPB3778 and a type I-E CRISPR drive the evolution of the US Biological Select Agent, Rathayibacter toxicus.</title>
        <authorList>
            <person name="Davis E.W.II."/>
            <person name="Tabima J.F."/>
            <person name="Weisberg A.J."/>
            <person name="Dantas Lopes L."/>
            <person name="Wiseman M.S."/>
            <person name="Wiseman M.S."/>
            <person name="Pupko T."/>
            <person name="Belcher M.S."/>
            <person name="Sechler A.J."/>
            <person name="Tancos M.A."/>
            <person name="Schroeder B.K."/>
            <person name="Murray T.D."/>
            <person name="Luster D.G."/>
            <person name="Schneider W.L."/>
            <person name="Rogers E."/>
            <person name="Andreote F.D."/>
            <person name="Grunwald N.J."/>
            <person name="Putnam M.L."/>
            <person name="Chang J.H."/>
        </authorList>
    </citation>
    <scope>NUCLEOTIDE SEQUENCE [LARGE SCALE GENOMIC DNA]</scope>
    <source>
        <strain evidence="5 6">NCCPB 2253</strain>
    </source>
</reference>
<dbReference type="GO" id="GO:0003677">
    <property type="term" value="F:DNA binding"/>
    <property type="evidence" value="ECO:0007669"/>
    <property type="project" value="UniProtKB-KW"/>
</dbReference>
<dbReference type="PANTHER" id="PTHR42756:SF1">
    <property type="entry name" value="TRANSCRIPTIONAL REPRESSOR OF EMRAB OPERON"/>
    <property type="match status" value="1"/>
</dbReference>
<dbReference type="EMBL" id="CP028130">
    <property type="protein sequence ID" value="AZZ56892.1"/>
    <property type="molecule type" value="Genomic_DNA"/>
</dbReference>
<evidence type="ECO:0000256" key="2">
    <source>
        <dbReference type="ARBA" id="ARBA00023125"/>
    </source>
</evidence>
<organism evidence="5 6">
    <name type="scientific">Rathayibacter iranicus</name>
    <dbReference type="NCBI Taxonomy" id="59737"/>
    <lineage>
        <taxon>Bacteria</taxon>
        <taxon>Bacillati</taxon>
        <taxon>Actinomycetota</taxon>
        <taxon>Actinomycetes</taxon>
        <taxon>Micrococcales</taxon>
        <taxon>Microbacteriaceae</taxon>
        <taxon>Rathayibacter</taxon>
    </lineage>
</organism>
<evidence type="ECO:0000256" key="1">
    <source>
        <dbReference type="ARBA" id="ARBA00023015"/>
    </source>
</evidence>
<dbReference type="Pfam" id="PF12802">
    <property type="entry name" value="MarR_2"/>
    <property type="match status" value="1"/>
</dbReference>
<proteinExistence type="predicted"/>
<dbReference type="Proteomes" id="UP000283946">
    <property type="component" value="Chromosome"/>
</dbReference>
<keyword evidence="2" id="KW-0238">DNA-binding</keyword>
<dbReference type="SUPFAM" id="SSF46785">
    <property type="entry name" value="Winged helix' DNA-binding domain"/>
    <property type="match status" value="1"/>
</dbReference>
<dbReference type="Gene3D" id="1.10.10.10">
    <property type="entry name" value="Winged helix-like DNA-binding domain superfamily/Winged helix DNA-binding domain"/>
    <property type="match status" value="1"/>
</dbReference>
<dbReference type="PROSITE" id="PS50995">
    <property type="entry name" value="HTH_MARR_2"/>
    <property type="match status" value="1"/>
</dbReference>
<sequence length="152" mass="16257">MPPPSQATSAQSVSDRLGSSIKAAEQVLVAAKSRALRPFGLTVPQYATLLAVHLTPDQSAAQLARSAMVAPQTMATIIGNLESKRLIRRETSPLHRRVLITRITAAGTSLVTEADAAAKAVEEELAGQFTPSEQVQLRQLLQRAIDHLLTKA</sequence>
<evidence type="ECO:0000256" key="3">
    <source>
        <dbReference type="ARBA" id="ARBA00023163"/>
    </source>
</evidence>